<sequence>MIGSASIVFALVLAAGAFAFRRGGPPEKYAAAIIVSWIAADALYHMLMGPSGFDAVDPVHVVLDGAELVAIAWLALRANRMWPLWAAAAQLICVSGHLAAFIEPGGMRRAYWAMTQLPQYIQLTALMFGALAHARRTRRLGPYRSWRLA</sequence>
<evidence type="ECO:0000256" key="1">
    <source>
        <dbReference type="SAM" id="Phobius"/>
    </source>
</evidence>
<proteinExistence type="predicted"/>
<accession>A0ABS5W0R4</accession>
<organism evidence="2 3">
    <name type="scientific">Croceibacterium selenioxidans</name>
    <dbReference type="NCBI Taxonomy" id="2838833"/>
    <lineage>
        <taxon>Bacteria</taxon>
        <taxon>Pseudomonadati</taxon>
        <taxon>Pseudomonadota</taxon>
        <taxon>Alphaproteobacteria</taxon>
        <taxon>Sphingomonadales</taxon>
        <taxon>Erythrobacteraceae</taxon>
        <taxon>Croceibacterium</taxon>
    </lineage>
</organism>
<keyword evidence="1" id="KW-0472">Membrane</keyword>
<feature type="transmembrane region" description="Helical" evidence="1">
    <location>
        <begin position="29"/>
        <end position="47"/>
    </location>
</feature>
<evidence type="ECO:0000313" key="3">
    <source>
        <dbReference type="Proteomes" id="UP000811255"/>
    </source>
</evidence>
<dbReference type="EMBL" id="JAHFVK010000001">
    <property type="protein sequence ID" value="MBT2133367.1"/>
    <property type="molecule type" value="Genomic_DNA"/>
</dbReference>
<dbReference type="RefSeq" id="WP_214534625.1">
    <property type="nucleotide sequence ID" value="NZ_JAHFVK010000001.1"/>
</dbReference>
<feature type="transmembrane region" description="Helical" evidence="1">
    <location>
        <begin position="82"/>
        <end position="102"/>
    </location>
</feature>
<keyword evidence="1" id="KW-0812">Transmembrane</keyword>
<feature type="transmembrane region" description="Helical" evidence="1">
    <location>
        <begin position="59"/>
        <end position="76"/>
    </location>
</feature>
<gene>
    <name evidence="2" type="ORF">KK137_03375</name>
</gene>
<evidence type="ECO:0000313" key="2">
    <source>
        <dbReference type="EMBL" id="MBT2133367.1"/>
    </source>
</evidence>
<keyword evidence="3" id="KW-1185">Reference proteome</keyword>
<reference evidence="2 3" key="1">
    <citation type="submission" date="2021-05" db="EMBL/GenBank/DDBJ databases">
        <title>Croceibacterium sp. LX-88 genome sequence.</title>
        <authorList>
            <person name="Luo X."/>
        </authorList>
    </citation>
    <scope>NUCLEOTIDE SEQUENCE [LARGE SCALE GENOMIC DNA]</scope>
    <source>
        <strain evidence="2 3">LX-88</strain>
    </source>
</reference>
<name>A0ABS5W0R4_9SPHN</name>
<keyword evidence="1" id="KW-1133">Transmembrane helix</keyword>
<protein>
    <submittedName>
        <fullName evidence="2">Uncharacterized protein</fullName>
    </submittedName>
</protein>
<dbReference type="Proteomes" id="UP000811255">
    <property type="component" value="Unassembled WGS sequence"/>
</dbReference>
<comment type="caution">
    <text evidence="2">The sequence shown here is derived from an EMBL/GenBank/DDBJ whole genome shotgun (WGS) entry which is preliminary data.</text>
</comment>